<dbReference type="GO" id="GO:0005085">
    <property type="term" value="F:guanyl-nucleotide exchange factor activity"/>
    <property type="evidence" value="ECO:0007669"/>
    <property type="project" value="TreeGrafter"/>
</dbReference>
<dbReference type="SUPFAM" id="SSF49373">
    <property type="entry name" value="Invasin/intimin cell-adhesion fragments"/>
    <property type="match status" value="3"/>
</dbReference>
<dbReference type="SUPFAM" id="SSF50985">
    <property type="entry name" value="RCC1/BLIP-II"/>
    <property type="match status" value="1"/>
</dbReference>
<dbReference type="Proteomes" id="UP001161325">
    <property type="component" value="Unassembled WGS sequence"/>
</dbReference>
<keyword evidence="4" id="KW-1185">Reference proteome</keyword>
<sequence length="659" mass="65204">MTLAACGGSDSPGSPITNPPPPAAVATVAITPSTGTVFIGRTMALAASPKDAAGNALSGRTVTWSSSAESVARVDANGVVTGVAAGSATITAASEGKSASTTLLVQAAPPAAVATVSIAAASGNLKVGDTLRLAATTRDESGAVLAGRTVRWTSSAPIVATVDSVSGLVTALRSGAATVTATSEGKTATHALVVTAPVATVSVNASIDTLEAYDMLQLSATLKDAAGNVLTDRTVRWRSSNDAVATVDSLTGVISGVDRGTVTVTATSEGKSGTRQHTIVIRYRSLTTGSEHACDIASGGIAWCWGINGTEGRLGSGAAGAFGSYSSQPVQVAGGLRFNQLSTYGSTTCGVTRAGKLYCWGSNSAFALGAGSSAAQSPTPVAVASGLIFKQVSVGSQHACAVTTDGRLYCWGPNSSGQLGTGNTTWAQTPVASATALTFASVSAGTDYTCGVTPAGEAWCWGANGLGQLGEGNAPSMGNTQSNSPVKVTGGLSFVSISASNQVTCAITTNPAAYCWGRGIDGRLGTGNTGVTSTPSVVAAGTQFRSVATGFTAVCGVDLASAVWCWGMGANGQLGQVVTNQAPTPIRAGGTLKAADVSTANVSGGSGNYSCAIAADRLTTYCWGRNDKGQLGNGTTSDATAVNATPSIVVGQKPLPATR</sequence>
<dbReference type="PRINTS" id="PR00633">
    <property type="entry name" value="RCCNDNSATION"/>
</dbReference>
<dbReference type="SMART" id="SM00635">
    <property type="entry name" value="BID_2"/>
    <property type="match status" value="3"/>
</dbReference>
<dbReference type="InterPro" id="IPR009091">
    <property type="entry name" value="RCC1/BLIP-II"/>
</dbReference>
<comment type="caution">
    <text evidence="3">The sequence shown here is derived from an EMBL/GenBank/DDBJ whole genome shotgun (WGS) entry which is preliminary data.</text>
</comment>
<feature type="domain" description="BIG2" evidence="2">
    <location>
        <begin position="197"/>
        <end position="278"/>
    </location>
</feature>
<dbReference type="AlphaFoldDB" id="A0AA37Q851"/>
<name>A0AA37Q851_9BACT</name>
<dbReference type="InterPro" id="IPR000408">
    <property type="entry name" value="Reg_chr_condens"/>
</dbReference>
<dbReference type="PANTHER" id="PTHR45982">
    <property type="entry name" value="REGULATOR OF CHROMOSOME CONDENSATION"/>
    <property type="match status" value="1"/>
</dbReference>
<feature type="region of interest" description="Disordered" evidence="1">
    <location>
        <begin position="1"/>
        <end position="20"/>
    </location>
</feature>
<dbReference type="GO" id="GO:0005737">
    <property type="term" value="C:cytoplasm"/>
    <property type="evidence" value="ECO:0007669"/>
    <property type="project" value="TreeGrafter"/>
</dbReference>
<organism evidence="3 4">
    <name type="scientific">Roseisolibacter agri</name>
    <dbReference type="NCBI Taxonomy" id="2014610"/>
    <lineage>
        <taxon>Bacteria</taxon>
        <taxon>Pseudomonadati</taxon>
        <taxon>Gemmatimonadota</taxon>
        <taxon>Gemmatimonadia</taxon>
        <taxon>Gemmatimonadales</taxon>
        <taxon>Gemmatimonadaceae</taxon>
        <taxon>Roseisolibacter</taxon>
    </lineage>
</organism>
<dbReference type="InterPro" id="IPR003343">
    <property type="entry name" value="Big_2"/>
</dbReference>
<dbReference type="Gene3D" id="2.130.10.30">
    <property type="entry name" value="Regulator of chromosome condensation 1/beta-lactamase-inhibitor protein II"/>
    <property type="match status" value="2"/>
</dbReference>
<feature type="domain" description="BIG2" evidence="2">
    <location>
        <begin position="112"/>
        <end position="193"/>
    </location>
</feature>
<proteinExistence type="predicted"/>
<dbReference type="InterPro" id="IPR008964">
    <property type="entry name" value="Invasin/intimin_cell_adhesion"/>
</dbReference>
<dbReference type="Pfam" id="PF00415">
    <property type="entry name" value="RCC1"/>
    <property type="match status" value="2"/>
</dbReference>
<evidence type="ECO:0000313" key="3">
    <source>
        <dbReference type="EMBL" id="GLC25487.1"/>
    </source>
</evidence>
<dbReference type="Pfam" id="PF13540">
    <property type="entry name" value="RCC1_2"/>
    <property type="match status" value="2"/>
</dbReference>
<dbReference type="PROSITE" id="PS50012">
    <property type="entry name" value="RCC1_3"/>
    <property type="match status" value="3"/>
</dbReference>
<dbReference type="InterPro" id="IPR051553">
    <property type="entry name" value="Ran_GTPase-activating"/>
</dbReference>
<dbReference type="Pfam" id="PF02368">
    <property type="entry name" value="Big_2"/>
    <property type="match status" value="3"/>
</dbReference>
<protein>
    <recommendedName>
        <fullName evidence="2">BIG2 domain-containing protein</fullName>
    </recommendedName>
</protein>
<dbReference type="Gene3D" id="2.60.40.1080">
    <property type="match status" value="3"/>
</dbReference>
<evidence type="ECO:0000313" key="4">
    <source>
        <dbReference type="Proteomes" id="UP001161325"/>
    </source>
</evidence>
<evidence type="ECO:0000256" key="1">
    <source>
        <dbReference type="SAM" id="MobiDB-lite"/>
    </source>
</evidence>
<feature type="domain" description="BIG2" evidence="2">
    <location>
        <begin position="24"/>
        <end position="104"/>
    </location>
</feature>
<dbReference type="PANTHER" id="PTHR45982:SF1">
    <property type="entry name" value="REGULATOR OF CHROMOSOME CONDENSATION"/>
    <property type="match status" value="1"/>
</dbReference>
<accession>A0AA37Q851</accession>
<reference evidence="3" key="1">
    <citation type="submission" date="2022-08" db="EMBL/GenBank/DDBJ databases">
        <title>Draft genome sequencing of Roseisolibacter agri AW1220.</title>
        <authorList>
            <person name="Tobiishi Y."/>
            <person name="Tonouchi A."/>
        </authorList>
    </citation>
    <scope>NUCLEOTIDE SEQUENCE</scope>
    <source>
        <strain evidence="3">AW1220</strain>
    </source>
</reference>
<dbReference type="EMBL" id="BRXS01000003">
    <property type="protein sequence ID" value="GLC25487.1"/>
    <property type="molecule type" value="Genomic_DNA"/>
</dbReference>
<evidence type="ECO:0000259" key="2">
    <source>
        <dbReference type="SMART" id="SM00635"/>
    </source>
</evidence>
<gene>
    <name evidence="3" type="ORF">rosag_20000</name>
</gene>